<dbReference type="EMBL" id="UINC01200384">
    <property type="protein sequence ID" value="SVE19245.1"/>
    <property type="molecule type" value="Genomic_DNA"/>
</dbReference>
<name>A0A383BIS0_9ZZZZ</name>
<dbReference type="InterPro" id="IPR011059">
    <property type="entry name" value="Metal-dep_hydrolase_composite"/>
</dbReference>
<reference evidence="1" key="1">
    <citation type="submission" date="2018-05" db="EMBL/GenBank/DDBJ databases">
        <authorList>
            <person name="Lanie J.A."/>
            <person name="Ng W.-L."/>
            <person name="Kazmierczak K.M."/>
            <person name="Andrzejewski T.M."/>
            <person name="Davidsen T.M."/>
            <person name="Wayne K.J."/>
            <person name="Tettelin H."/>
            <person name="Glass J.I."/>
            <person name="Rusch D."/>
            <person name="Podicherti R."/>
            <person name="Tsui H.-C.T."/>
            <person name="Winkler M.E."/>
        </authorList>
    </citation>
    <scope>NUCLEOTIDE SEQUENCE</scope>
</reference>
<dbReference type="GO" id="GO:0016810">
    <property type="term" value="F:hydrolase activity, acting on carbon-nitrogen (but not peptide) bonds"/>
    <property type="evidence" value="ECO:0007669"/>
    <property type="project" value="InterPro"/>
</dbReference>
<evidence type="ECO:0008006" key="2">
    <source>
        <dbReference type="Google" id="ProtNLM"/>
    </source>
</evidence>
<dbReference type="Gene3D" id="2.30.40.10">
    <property type="entry name" value="Urease, subunit C, domain 1"/>
    <property type="match status" value="1"/>
</dbReference>
<organism evidence="1">
    <name type="scientific">marine metagenome</name>
    <dbReference type="NCBI Taxonomy" id="408172"/>
    <lineage>
        <taxon>unclassified sequences</taxon>
        <taxon>metagenomes</taxon>
        <taxon>ecological metagenomes</taxon>
    </lineage>
</organism>
<dbReference type="SUPFAM" id="SSF51338">
    <property type="entry name" value="Composite domain of metallo-dependent hydrolases"/>
    <property type="match status" value="1"/>
</dbReference>
<accession>A0A383BIS0</accession>
<proteinExistence type="predicted"/>
<feature type="non-terminal residue" evidence="1">
    <location>
        <position position="65"/>
    </location>
</feature>
<dbReference type="AlphaFoldDB" id="A0A383BIS0"/>
<protein>
    <recommendedName>
        <fullName evidence="2">Amidohydrolase 3 domain-containing protein</fullName>
    </recommendedName>
</protein>
<sequence>MPTHFDTLITGARIVDGSGNPWIRADVAITGDRISAITPPGQISPRQAAVVISPGGDRVVCPGFI</sequence>
<evidence type="ECO:0000313" key="1">
    <source>
        <dbReference type="EMBL" id="SVE19245.1"/>
    </source>
</evidence>
<gene>
    <name evidence="1" type="ORF">METZ01_LOCUS472099</name>
</gene>